<sequence length="872" mass="102910">MIFVKHVWIILKLILIVDGRNFTDDSIKLPTYKENIRSLQKNAFSDQFKLIKKKKNIPNIITWRHLIENKDSLKYGIYKPTKPSKENGIVYKIISKKRNDILCTYALYAKKHFGFIRLIATNGLLFEETRELVLKLHFSYSNVFLKNIATVYNAISDQIPDWMISLRDNIMNNKILDDIKFTRELSDIIQTLMNVISNYECTLTKIPSIIDHLKKQKSINNMVITLLGEDQPFAKLYDQVVLFINETNVSQWLIDNNIKPRDIQEKNSSNGQDTNLENDGTAHAVQPRNTIQICGIYLFNYLKSTAINVYNNILEISTLLVTNKERLEYSNYYSFRNKNLDVDQIEIDEVVNMMPTAFDERYRLSDINSAYSTELLNSKRLEINVHTIINITHFKIIEKDKIIAAIAQTTTKNDMYDKHYYRYQTAKLEKIMNVIMTDLQCTYLYFARVHFNEIINFILDTHRIKIAKYYTDNVKLIFRYYKISLQTLAGIFYYQRQAPNWMVMMVVYFGSLHRIALNLDSFLNETLKVFRVLISVSSRCKNNNYKTSELPDPPKATQVQFSNEILNNMSPEYLRLDIIGIRKNENENQYENKNENKTCLLVMYNNLIRIMYLLKLNDSYLPWYNYNKFNPNYWIFSFNNLNQTAINILSRNPITTGKEDLNNHLLTLLKTNKYETSITQRIRNAILIHDTVINLMQTRITYYAMNFLTHCRYLSFMVSMNYLPIVFNDHAAFLMKYNEICNKFPKHLMQTNLNEDNVFDKIIGKNYIDTNLKEIKIKNILNKKYLLAMRKQNQLSINTNTDIQNPNFVVYLNAIVTTKTTDEKMTNFIQSLLSKIEICKKNVYIFLKSLKDNIPFYNYDTYNLMLQSINSQ</sequence>
<keyword evidence="3" id="KW-1185">Reference proteome</keyword>
<dbReference type="AlphaFoldDB" id="A0A5E4ML57"/>
<dbReference type="EMBL" id="CABPRJ010000961">
    <property type="protein sequence ID" value="VVC32969.1"/>
    <property type="molecule type" value="Genomic_DNA"/>
</dbReference>
<dbReference type="OrthoDB" id="10657921at2759"/>
<feature type="signal peptide" evidence="1">
    <location>
        <begin position="1"/>
        <end position="19"/>
    </location>
</feature>
<keyword evidence="1" id="KW-0732">Signal</keyword>
<name>A0A5E4ML57_9HEMI</name>
<gene>
    <name evidence="2" type="ORF">CINCED_3A018337</name>
</gene>
<feature type="chain" id="PRO_5022937603" evidence="1">
    <location>
        <begin position="20"/>
        <end position="872"/>
    </location>
</feature>
<organism evidence="2 3">
    <name type="scientific">Cinara cedri</name>
    <dbReference type="NCBI Taxonomy" id="506608"/>
    <lineage>
        <taxon>Eukaryota</taxon>
        <taxon>Metazoa</taxon>
        <taxon>Ecdysozoa</taxon>
        <taxon>Arthropoda</taxon>
        <taxon>Hexapoda</taxon>
        <taxon>Insecta</taxon>
        <taxon>Pterygota</taxon>
        <taxon>Neoptera</taxon>
        <taxon>Paraneoptera</taxon>
        <taxon>Hemiptera</taxon>
        <taxon>Sternorrhyncha</taxon>
        <taxon>Aphidomorpha</taxon>
        <taxon>Aphidoidea</taxon>
        <taxon>Aphididae</taxon>
        <taxon>Lachninae</taxon>
        <taxon>Cinara</taxon>
    </lineage>
</organism>
<proteinExistence type="predicted"/>
<reference evidence="2 3" key="1">
    <citation type="submission" date="2019-08" db="EMBL/GenBank/DDBJ databases">
        <authorList>
            <person name="Alioto T."/>
            <person name="Alioto T."/>
            <person name="Gomez Garrido J."/>
        </authorList>
    </citation>
    <scope>NUCLEOTIDE SEQUENCE [LARGE SCALE GENOMIC DNA]</scope>
</reference>
<evidence type="ECO:0000313" key="3">
    <source>
        <dbReference type="Proteomes" id="UP000325440"/>
    </source>
</evidence>
<accession>A0A5E4ML57</accession>
<evidence type="ECO:0000313" key="2">
    <source>
        <dbReference type="EMBL" id="VVC32969.1"/>
    </source>
</evidence>
<protein>
    <submittedName>
        <fullName evidence="2">Uncharacterized protein</fullName>
    </submittedName>
</protein>
<dbReference type="Proteomes" id="UP000325440">
    <property type="component" value="Unassembled WGS sequence"/>
</dbReference>
<evidence type="ECO:0000256" key="1">
    <source>
        <dbReference type="SAM" id="SignalP"/>
    </source>
</evidence>